<protein>
    <submittedName>
        <fullName evidence="1">Uncharacterized protein</fullName>
    </submittedName>
</protein>
<name>A0AAU9DCE3_9FUSO</name>
<reference evidence="1 2" key="1">
    <citation type="submission" date="2022-11" db="EMBL/GenBank/DDBJ databases">
        <title>Haliovirga abyssi gen. nov., sp. nov., a mesophilic fermentative bacterium isolated from the Iheya North hydrothermal field and the proposal of Haliovirgaceae fam. nov.</title>
        <authorList>
            <person name="Miyazaki U."/>
            <person name="Tame A."/>
            <person name="Miyazaki J."/>
            <person name="Takai K."/>
            <person name="Sawayama S."/>
            <person name="Kitajima M."/>
            <person name="Okamoto A."/>
            <person name="Nakagawa S."/>
        </authorList>
    </citation>
    <scope>NUCLEOTIDE SEQUENCE [LARGE SCALE GENOMIC DNA]</scope>
    <source>
        <strain evidence="1 2">IC12</strain>
    </source>
</reference>
<dbReference type="Proteomes" id="UP001321582">
    <property type="component" value="Chromosome"/>
</dbReference>
<keyword evidence="2" id="KW-1185">Reference proteome</keyword>
<sequence>MNIDKNLQEKILKILEKHDNYISTKILYEEIPDLDEKKLNGNIVFLEKEDKICVKVGVDNKNFKVKMKR</sequence>
<evidence type="ECO:0000313" key="1">
    <source>
        <dbReference type="EMBL" id="BDU49967.1"/>
    </source>
</evidence>
<evidence type="ECO:0000313" key="2">
    <source>
        <dbReference type="Proteomes" id="UP001321582"/>
    </source>
</evidence>
<organism evidence="1 2">
    <name type="scientific">Haliovirga abyssi</name>
    <dbReference type="NCBI Taxonomy" id="2996794"/>
    <lineage>
        <taxon>Bacteria</taxon>
        <taxon>Fusobacteriati</taxon>
        <taxon>Fusobacteriota</taxon>
        <taxon>Fusobacteriia</taxon>
        <taxon>Fusobacteriales</taxon>
        <taxon>Haliovirgaceae</taxon>
        <taxon>Haliovirga</taxon>
    </lineage>
</organism>
<dbReference type="RefSeq" id="WP_307904906.1">
    <property type="nucleotide sequence ID" value="NZ_AP027059.1"/>
</dbReference>
<accession>A0AAU9DCE3</accession>
<dbReference type="AlphaFoldDB" id="A0AAU9DCE3"/>
<gene>
    <name evidence="1" type="ORF">HLVA_05360</name>
</gene>
<dbReference type="KEGG" id="haby:HLVA_05360"/>
<dbReference type="EMBL" id="AP027059">
    <property type="protein sequence ID" value="BDU49967.1"/>
    <property type="molecule type" value="Genomic_DNA"/>
</dbReference>
<proteinExistence type="predicted"/>